<evidence type="ECO:0000256" key="3">
    <source>
        <dbReference type="PROSITE-ProRule" id="PRU00221"/>
    </source>
</evidence>
<dbReference type="AlphaFoldDB" id="A0A9P6DM11"/>
<dbReference type="PROSITE" id="PS50082">
    <property type="entry name" value="WD_REPEATS_2"/>
    <property type="match status" value="1"/>
</dbReference>
<keyword evidence="4" id="KW-0812">Transmembrane</keyword>
<dbReference type="GO" id="GO:0043161">
    <property type="term" value="P:proteasome-mediated ubiquitin-dependent protein catabolic process"/>
    <property type="evidence" value="ECO:0007669"/>
    <property type="project" value="TreeGrafter"/>
</dbReference>
<evidence type="ECO:0000313" key="6">
    <source>
        <dbReference type="Proteomes" id="UP000886523"/>
    </source>
</evidence>
<dbReference type="EMBL" id="MU129111">
    <property type="protein sequence ID" value="KAF9506422.1"/>
    <property type="molecule type" value="Genomic_DNA"/>
</dbReference>
<dbReference type="OrthoDB" id="972532at2759"/>
<dbReference type="PANTHER" id="PTHR22838:SF0">
    <property type="entry name" value="WD REPEAT-CONTAINING PROTEIN 26"/>
    <property type="match status" value="1"/>
</dbReference>
<organism evidence="5 6">
    <name type="scientific">Hydnum rufescens UP504</name>
    <dbReference type="NCBI Taxonomy" id="1448309"/>
    <lineage>
        <taxon>Eukaryota</taxon>
        <taxon>Fungi</taxon>
        <taxon>Dikarya</taxon>
        <taxon>Basidiomycota</taxon>
        <taxon>Agaricomycotina</taxon>
        <taxon>Agaricomycetes</taxon>
        <taxon>Cantharellales</taxon>
        <taxon>Hydnaceae</taxon>
        <taxon>Hydnum</taxon>
    </lineage>
</organism>
<dbReference type="PROSITE" id="PS50294">
    <property type="entry name" value="WD_REPEATS_REGION"/>
    <property type="match status" value="1"/>
</dbReference>
<dbReference type="Proteomes" id="UP000886523">
    <property type="component" value="Unassembled WGS sequence"/>
</dbReference>
<feature type="transmembrane region" description="Helical" evidence="4">
    <location>
        <begin position="199"/>
        <end position="221"/>
    </location>
</feature>
<proteinExistence type="predicted"/>
<name>A0A9P6DM11_9AGAM</name>
<evidence type="ECO:0000313" key="5">
    <source>
        <dbReference type="EMBL" id="KAF9506422.1"/>
    </source>
</evidence>
<keyword evidence="4" id="KW-1133">Transmembrane helix</keyword>
<dbReference type="Gene3D" id="2.130.10.10">
    <property type="entry name" value="YVTN repeat-like/Quinoprotein amine dehydrogenase"/>
    <property type="match status" value="1"/>
</dbReference>
<keyword evidence="2" id="KW-0677">Repeat</keyword>
<feature type="transmembrane region" description="Helical" evidence="4">
    <location>
        <begin position="227"/>
        <end position="250"/>
    </location>
</feature>
<dbReference type="SMART" id="SM00320">
    <property type="entry name" value="WD40"/>
    <property type="match status" value="2"/>
</dbReference>
<dbReference type="PANTHER" id="PTHR22838">
    <property type="entry name" value="WD REPEAT PROTEIN 26-RELATED"/>
    <property type="match status" value="1"/>
</dbReference>
<dbReference type="GO" id="GO:0034657">
    <property type="term" value="C:GID complex"/>
    <property type="evidence" value="ECO:0007669"/>
    <property type="project" value="TreeGrafter"/>
</dbReference>
<gene>
    <name evidence="5" type="ORF">BS47DRAFT_1428124</name>
</gene>
<dbReference type="Pfam" id="PF00400">
    <property type="entry name" value="WD40"/>
    <property type="match status" value="1"/>
</dbReference>
<sequence length="612" mass="69016">MRPDITIRSDPEALPEELDFLATDLHTFLECLNQIPEFTDEGVNSTALSFHNDLKYWASGLQEYKGQFRCPSVERYVNDLTKEMEEHLQNLTRALTTFVDVGVPTIRFTQRHTADALQNLSTVATFFSAVTATTLQYSYQSFQTRTEEAVNLLWIMSLVFSLASAINSQLAYHWRSAIYRSPRSCVPWWVSIWITRTPLLFLVSSVIAFSAGLVCFTYATFYSSPFIPIIITVCTSISSFALFAVGLWFAGERYAFAKSKGRKLYTGYQWLASHFPGDTFDYYLVWMRGRLKKLFHGLHWALSLLFRQNVSISSLENGRTNTGECGMSTDGLPYSNPLSGELVFPSRSNTFQLPQACSRVARSTPPRNSCSSWLHLLLRLPGYPIADVQGSPPFGSRNIGSLEAARAKRRPSRLAMVIPALRAFSTTQYLSEHTAPVCHLQFSPNGEFFATCSWDRTAIIWKVGNPFQIHRKLAHAKGFADQVAWSPDGKYLLTKMSHGVKIWVTETGVCQRTIGREHDVQSVVWMPSGDGFFTIEGTTVYKMSLNGHLDWSHNFARLSLRDVVVTPDEHRFLAVAILEQTRDGNLITRSSSCLSLSISFLRDGIRVQTVKV</sequence>
<reference evidence="5" key="1">
    <citation type="journal article" date="2020" name="Nat. Commun.">
        <title>Large-scale genome sequencing of mycorrhizal fungi provides insights into the early evolution of symbiotic traits.</title>
        <authorList>
            <person name="Miyauchi S."/>
            <person name="Kiss E."/>
            <person name="Kuo A."/>
            <person name="Drula E."/>
            <person name="Kohler A."/>
            <person name="Sanchez-Garcia M."/>
            <person name="Morin E."/>
            <person name="Andreopoulos B."/>
            <person name="Barry K.W."/>
            <person name="Bonito G."/>
            <person name="Buee M."/>
            <person name="Carver A."/>
            <person name="Chen C."/>
            <person name="Cichocki N."/>
            <person name="Clum A."/>
            <person name="Culley D."/>
            <person name="Crous P.W."/>
            <person name="Fauchery L."/>
            <person name="Girlanda M."/>
            <person name="Hayes R.D."/>
            <person name="Keri Z."/>
            <person name="LaButti K."/>
            <person name="Lipzen A."/>
            <person name="Lombard V."/>
            <person name="Magnuson J."/>
            <person name="Maillard F."/>
            <person name="Murat C."/>
            <person name="Nolan M."/>
            <person name="Ohm R.A."/>
            <person name="Pangilinan J."/>
            <person name="Pereira M.F."/>
            <person name="Perotto S."/>
            <person name="Peter M."/>
            <person name="Pfister S."/>
            <person name="Riley R."/>
            <person name="Sitrit Y."/>
            <person name="Stielow J.B."/>
            <person name="Szollosi G."/>
            <person name="Zifcakova L."/>
            <person name="Stursova M."/>
            <person name="Spatafora J.W."/>
            <person name="Tedersoo L."/>
            <person name="Vaario L.M."/>
            <person name="Yamada A."/>
            <person name="Yan M."/>
            <person name="Wang P."/>
            <person name="Xu J."/>
            <person name="Bruns T."/>
            <person name="Baldrian P."/>
            <person name="Vilgalys R."/>
            <person name="Dunand C."/>
            <person name="Henrissat B."/>
            <person name="Grigoriev I.V."/>
            <person name="Hibbett D."/>
            <person name="Nagy L.G."/>
            <person name="Martin F.M."/>
        </authorList>
    </citation>
    <scope>NUCLEOTIDE SEQUENCE</scope>
    <source>
        <strain evidence="5">UP504</strain>
    </source>
</reference>
<keyword evidence="4" id="KW-0472">Membrane</keyword>
<dbReference type="SUPFAM" id="SSF50978">
    <property type="entry name" value="WD40 repeat-like"/>
    <property type="match status" value="1"/>
</dbReference>
<evidence type="ECO:0000256" key="1">
    <source>
        <dbReference type="ARBA" id="ARBA00022574"/>
    </source>
</evidence>
<dbReference type="InterPro" id="IPR001680">
    <property type="entry name" value="WD40_rpt"/>
</dbReference>
<dbReference type="InterPro" id="IPR015943">
    <property type="entry name" value="WD40/YVTN_repeat-like_dom_sf"/>
</dbReference>
<keyword evidence="6" id="KW-1185">Reference proteome</keyword>
<keyword evidence="1 3" id="KW-0853">WD repeat</keyword>
<dbReference type="InterPro" id="IPR036322">
    <property type="entry name" value="WD40_repeat_dom_sf"/>
</dbReference>
<protein>
    <submittedName>
        <fullName evidence="5">Uncharacterized protein</fullName>
    </submittedName>
</protein>
<feature type="repeat" description="WD" evidence="3">
    <location>
        <begin position="430"/>
        <end position="463"/>
    </location>
</feature>
<feature type="transmembrane region" description="Helical" evidence="4">
    <location>
        <begin position="151"/>
        <end position="174"/>
    </location>
</feature>
<comment type="caution">
    <text evidence="5">The sequence shown here is derived from an EMBL/GenBank/DDBJ whole genome shotgun (WGS) entry which is preliminary data.</text>
</comment>
<evidence type="ECO:0000256" key="4">
    <source>
        <dbReference type="SAM" id="Phobius"/>
    </source>
</evidence>
<dbReference type="InterPro" id="IPR051350">
    <property type="entry name" value="WD_repeat-ST_regulator"/>
</dbReference>
<feature type="transmembrane region" description="Helical" evidence="4">
    <location>
        <begin position="116"/>
        <end position="139"/>
    </location>
</feature>
<accession>A0A9P6DM11</accession>
<evidence type="ECO:0000256" key="2">
    <source>
        <dbReference type="ARBA" id="ARBA00022737"/>
    </source>
</evidence>